<evidence type="ECO:0000313" key="2">
    <source>
        <dbReference type="Proteomes" id="UP000053647"/>
    </source>
</evidence>
<reference evidence="2" key="2">
    <citation type="submission" date="2015-01" db="EMBL/GenBank/DDBJ databases">
        <title>Evolutionary Origins and Diversification of the Mycorrhizal Mutualists.</title>
        <authorList>
            <consortium name="DOE Joint Genome Institute"/>
            <consortium name="Mycorrhizal Genomics Consortium"/>
            <person name="Kohler A."/>
            <person name="Kuo A."/>
            <person name="Nagy L.G."/>
            <person name="Floudas D."/>
            <person name="Copeland A."/>
            <person name="Barry K.W."/>
            <person name="Cichocki N."/>
            <person name="Veneault-Fourrey C."/>
            <person name="LaButti K."/>
            <person name="Lindquist E.A."/>
            <person name="Lipzen A."/>
            <person name="Lundell T."/>
            <person name="Morin E."/>
            <person name="Murat C."/>
            <person name="Riley R."/>
            <person name="Ohm R."/>
            <person name="Sun H."/>
            <person name="Tunlid A."/>
            <person name="Henrissat B."/>
            <person name="Grigoriev I.V."/>
            <person name="Hibbett D.S."/>
            <person name="Martin F."/>
        </authorList>
    </citation>
    <scope>NUCLEOTIDE SEQUENCE [LARGE SCALE GENOMIC DNA]</scope>
    <source>
        <strain evidence="2">ATCC 200175</strain>
    </source>
</reference>
<dbReference type="AlphaFoldDB" id="A0A0C9THJ3"/>
<dbReference type="EMBL" id="KN819338">
    <property type="protein sequence ID" value="KIJ15130.1"/>
    <property type="molecule type" value="Genomic_DNA"/>
</dbReference>
<reference evidence="1 2" key="1">
    <citation type="submission" date="2014-06" db="EMBL/GenBank/DDBJ databases">
        <authorList>
            <consortium name="DOE Joint Genome Institute"/>
            <person name="Kuo A."/>
            <person name="Kohler A."/>
            <person name="Nagy L.G."/>
            <person name="Floudas D."/>
            <person name="Copeland A."/>
            <person name="Barry K.W."/>
            <person name="Cichocki N."/>
            <person name="Veneault-Fourrey C."/>
            <person name="LaButti K."/>
            <person name="Lindquist E.A."/>
            <person name="Lipzen A."/>
            <person name="Lundell T."/>
            <person name="Morin E."/>
            <person name="Murat C."/>
            <person name="Sun H."/>
            <person name="Tunlid A."/>
            <person name="Henrissat B."/>
            <person name="Grigoriev I.V."/>
            <person name="Hibbett D.S."/>
            <person name="Martin F."/>
            <person name="Nordberg H.P."/>
            <person name="Cantor M.N."/>
            <person name="Hua S.X."/>
        </authorList>
    </citation>
    <scope>NUCLEOTIDE SEQUENCE [LARGE SCALE GENOMIC DNA]</scope>
    <source>
        <strain evidence="1 2">ATCC 200175</strain>
    </source>
</reference>
<gene>
    <name evidence="1" type="ORF">PAXINDRAFT_169307</name>
</gene>
<sequence>MAAATTGIRIRLQDNLTHCEAQRRRVGKICLKHNLLILVIISHRSGSNYHNHGN</sequence>
<proteinExistence type="predicted"/>
<keyword evidence="2" id="KW-1185">Reference proteome</keyword>
<organism evidence="1 2">
    <name type="scientific">Paxillus involutus ATCC 200175</name>
    <dbReference type="NCBI Taxonomy" id="664439"/>
    <lineage>
        <taxon>Eukaryota</taxon>
        <taxon>Fungi</taxon>
        <taxon>Dikarya</taxon>
        <taxon>Basidiomycota</taxon>
        <taxon>Agaricomycotina</taxon>
        <taxon>Agaricomycetes</taxon>
        <taxon>Agaricomycetidae</taxon>
        <taxon>Boletales</taxon>
        <taxon>Paxilineae</taxon>
        <taxon>Paxillaceae</taxon>
        <taxon>Paxillus</taxon>
    </lineage>
</organism>
<protein>
    <submittedName>
        <fullName evidence="1">Uncharacterized protein</fullName>
    </submittedName>
</protein>
<accession>A0A0C9THJ3</accession>
<dbReference type="HOGENOM" id="CLU_3050946_0_0_1"/>
<name>A0A0C9THJ3_PAXIN</name>
<dbReference type="Proteomes" id="UP000053647">
    <property type="component" value="Unassembled WGS sequence"/>
</dbReference>
<evidence type="ECO:0000313" key="1">
    <source>
        <dbReference type="EMBL" id="KIJ15130.1"/>
    </source>
</evidence>